<reference evidence="1 2" key="1">
    <citation type="submission" date="2024-08" db="EMBL/GenBank/DDBJ databases">
        <title>Gnathostoma spinigerum genome.</title>
        <authorList>
            <person name="Gonzalez-Bertolin B."/>
            <person name="Monzon S."/>
            <person name="Zaballos A."/>
            <person name="Jimenez P."/>
            <person name="Dekumyoy P."/>
            <person name="Varona S."/>
            <person name="Cuesta I."/>
            <person name="Sumanam S."/>
            <person name="Adisakwattana P."/>
            <person name="Gasser R.B."/>
            <person name="Hernandez-Gonzalez A."/>
            <person name="Young N.D."/>
            <person name="Perteguer M.J."/>
        </authorList>
    </citation>
    <scope>NUCLEOTIDE SEQUENCE [LARGE SCALE GENOMIC DNA]</scope>
    <source>
        <strain evidence="1">AL3</strain>
        <tissue evidence="1">Liver</tissue>
    </source>
</reference>
<accession>A0ABD6EXP3</accession>
<organism evidence="1 2">
    <name type="scientific">Gnathostoma spinigerum</name>
    <dbReference type="NCBI Taxonomy" id="75299"/>
    <lineage>
        <taxon>Eukaryota</taxon>
        <taxon>Metazoa</taxon>
        <taxon>Ecdysozoa</taxon>
        <taxon>Nematoda</taxon>
        <taxon>Chromadorea</taxon>
        <taxon>Rhabditida</taxon>
        <taxon>Spirurina</taxon>
        <taxon>Gnathostomatomorpha</taxon>
        <taxon>Gnathostomatoidea</taxon>
        <taxon>Gnathostomatidae</taxon>
        <taxon>Gnathostoma</taxon>
    </lineage>
</organism>
<evidence type="ECO:0000313" key="2">
    <source>
        <dbReference type="Proteomes" id="UP001608902"/>
    </source>
</evidence>
<evidence type="ECO:0000313" key="1">
    <source>
        <dbReference type="EMBL" id="MFH4984543.1"/>
    </source>
</evidence>
<dbReference type="EMBL" id="JBGFUD010018492">
    <property type="protein sequence ID" value="MFH4984543.1"/>
    <property type="molecule type" value="Genomic_DNA"/>
</dbReference>
<dbReference type="AlphaFoldDB" id="A0ABD6EXP3"/>
<gene>
    <name evidence="1" type="ORF">AB6A40_011252</name>
</gene>
<dbReference type="Proteomes" id="UP001608902">
    <property type="component" value="Unassembled WGS sequence"/>
</dbReference>
<proteinExistence type="predicted"/>
<protein>
    <submittedName>
        <fullName evidence="1">Uncharacterized protein</fullName>
    </submittedName>
</protein>
<keyword evidence="2" id="KW-1185">Reference proteome</keyword>
<comment type="caution">
    <text evidence="1">The sequence shown here is derived from an EMBL/GenBank/DDBJ whole genome shotgun (WGS) entry which is preliminary data.</text>
</comment>
<name>A0ABD6EXP3_9BILA</name>
<sequence length="99" mass="11179">MDSDQPSGVLSTYDLAILKFYLLKKAQRRIQEEQIRSLDMSQENIYRCGGRVMISHFPDNSVHPKCLPKNGTKTLLIILDPNNRLANAGTARTVFALCK</sequence>